<evidence type="ECO:0000313" key="13">
    <source>
        <dbReference type="Proteomes" id="UP000308768"/>
    </source>
</evidence>
<keyword evidence="13" id="KW-1185">Reference proteome</keyword>
<dbReference type="EMBL" id="NAJN01002213">
    <property type="protein sequence ID" value="TKA55865.1"/>
    <property type="molecule type" value="Genomic_DNA"/>
</dbReference>
<dbReference type="OrthoDB" id="3946343at2759"/>
<organism evidence="12 13">
    <name type="scientific">Cryomyces minteri</name>
    <dbReference type="NCBI Taxonomy" id="331657"/>
    <lineage>
        <taxon>Eukaryota</taxon>
        <taxon>Fungi</taxon>
        <taxon>Dikarya</taxon>
        <taxon>Ascomycota</taxon>
        <taxon>Pezizomycotina</taxon>
        <taxon>Dothideomycetes</taxon>
        <taxon>Dothideomycetes incertae sedis</taxon>
        <taxon>Cryomyces</taxon>
    </lineage>
</organism>
<evidence type="ECO:0000256" key="4">
    <source>
        <dbReference type="ARBA" id="ARBA00022525"/>
    </source>
</evidence>
<evidence type="ECO:0000256" key="8">
    <source>
        <dbReference type="ARBA" id="ARBA00023288"/>
    </source>
</evidence>
<keyword evidence="6 10" id="KW-0732">Signal</keyword>
<reference evidence="12 13" key="1">
    <citation type="submission" date="2017-03" db="EMBL/GenBank/DDBJ databases">
        <title>Genomes of endolithic fungi from Antarctica.</title>
        <authorList>
            <person name="Coleine C."/>
            <person name="Masonjones S."/>
            <person name="Stajich J.E."/>
        </authorList>
    </citation>
    <scope>NUCLEOTIDE SEQUENCE [LARGE SCALE GENOMIC DNA]</scope>
    <source>
        <strain evidence="12 13">CCFEE 5187</strain>
    </source>
</reference>
<comment type="caution">
    <text evidence="12">The sequence shown here is derived from an EMBL/GenBank/DDBJ whole genome shotgun (WGS) entry which is preliminary data.</text>
</comment>
<feature type="domain" description="CFEM" evidence="11">
    <location>
        <begin position="1"/>
        <end position="108"/>
    </location>
</feature>
<keyword evidence="4" id="KW-0964">Secreted</keyword>
<evidence type="ECO:0000256" key="2">
    <source>
        <dbReference type="ARBA" id="ARBA00004613"/>
    </source>
</evidence>
<gene>
    <name evidence="12" type="ORF">B0A49_11436</name>
</gene>
<evidence type="ECO:0000259" key="11">
    <source>
        <dbReference type="PROSITE" id="PS52012"/>
    </source>
</evidence>
<protein>
    <recommendedName>
        <fullName evidence="11">CFEM domain-containing protein</fullName>
    </recommendedName>
</protein>
<evidence type="ECO:0000256" key="5">
    <source>
        <dbReference type="ARBA" id="ARBA00022622"/>
    </source>
</evidence>
<dbReference type="GO" id="GO:0005576">
    <property type="term" value="C:extracellular region"/>
    <property type="evidence" value="ECO:0007669"/>
    <property type="project" value="UniProtKB-SubCell"/>
</dbReference>
<feature type="chain" id="PRO_5020653752" description="CFEM domain-containing protein" evidence="10">
    <location>
        <begin position="21"/>
        <end position="332"/>
    </location>
</feature>
<dbReference type="Proteomes" id="UP000308768">
    <property type="component" value="Unassembled WGS sequence"/>
</dbReference>
<dbReference type="GO" id="GO:0098552">
    <property type="term" value="C:side of membrane"/>
    <property type="evidence" value="ECO:0007669"/>
    <property type="project" value="UniProtKB-KW"/>
</dbReference>
<keyword evidence="5" id="KW-0472">Membrane</keyword>
<sequence length="332" mass="32425">MKSQVSIVAAAALLGSAVLAQGPNCARDCVNSWNSDGCTWSNGWQCVCNNATAVANINSCVSSSSCSTSDKQGIYQAIAQLCANAGSTVTAAPEASYSATSGGNAYPTSLWSSGANSANWASWVSAVSTNLPGPPAGWSGGQWGPRGSGVMSGSMSTITGAPTGGHNGMGMGGPNGNGNNANMTGRPQFGGPGGYGPFGAGDHDGYGPFGSSGSWTAGPWTSWWGSSGCPASTWSGWTSGSWASNADWTTWRGCAASTTATSTYTTTSSGSTVTGVTYGVQVAQVTGASSTGASSTGASASKATAASGAGTERVAKIGGVLAAAVLFGAAAM</sequence>
<comment type="similarity">
    <text evidence="3">Belongs to the RBT5 family.</text>
</comment>
<evidence type="ECO:0000256" key="9">
    <source>
        <dbReference type="PROSITE-ProRule" id="PRU01356"/>
    </source>
</evidence>
<proteinExistence type="inferred from homology"/>
<dbReference type="InterPro" id="IPR008427">
    <property type="entry name" value="Extracellular_membr_CFEM_dom"/>
</dbReference>
<keyword evidence="8" id="KW-0449">Lipoprotein</keyword>
<evidence type="ECO:0000256" key="3">
    <source>
        <dbReference type="ARBA" id="ARBA00010031"/>
    </source>
</evidence>
<dbReference type="PROSITE" id="PS52012">
    <property type="entry name" value="CFEM"/>
    <property type="match status" value="1"/>
</dbReference>
<comment type="subcellular location">
    <subcellularLocation>
        <location evidence="1">Membrane</location>
        <topology evidence="1">Lipid-anchor</topology>
        <topology evidence="1">GPI-anchor</topology>
    </subcellularLocation>
    <subcellularLocation>
        <location evidence="2">Secreted</location>
    </subcellularLocation>
</comment>
<evidence type="ECO:0000256" key="1">
    <source>
        <dbReference type="ARBA" id="ARBA00004589"/>
    </source>
</evidence>
<feature type="disulfide bond" evidence="9">
    <location>
        <begin position="29"/>
        <end position="60"/>
    </location>
</feature>
<comment type="caution">
    <text evidence="9">Lacks conserved residue(s) required for the propagation of feature annotation.</text>
</comment>
<feature type="signal peptide" evidence="10">
    <location>
        <begin position="1"/>
        <end position="20"/>
    </location>
</feature>
<evidence type="ECO:0000313" key="12">
    <source>
        <dbReference type="EMBL" id="TKA55865.1"/>
    </source>
</evidence>
<dbReference type="Pfam" id="PF05730">
    <property type="entry name" value="CFEM"/>
    <property type="match status" value="1"/>
</dbReference>
<keyword evidence="5" id="KW-0325">Glycoprotein</keyword>
<keyword evidence="5" id="KW-0336">GPI-anchor</keyword>
<evidence type="ECO:0000256" key="10">
    <source>
        <dbReference type="SAM" id="SignalP"/>
    </source>
</evidence>
<evidence type="ECO:0000256" key="7">
    <source>
        <dbReference type="ARBA" id="ARBA00023157"/>
    </source>
</evidence>
<evidence type="ECO:0000256" key="6">
    <source>
        <dbReference type="ARBA" id="ARBA00022729"/>
    </source>
</evidence>
<keyword evidence="7 9" id="KW-1015">Disulfide bond</keyword>
<dbReference type="AlphaFoldDB" id="A0A4U0W3S5"/>
<accession>A0A4U0W3S5</accession>
<name>A0A4U0W3S5_9PEZI</name>
<dbReference type="STRING" id="331657.A0A4U0W3S5"/>